<dbReference type="InterPro" id="IPR011043">
    <property type="entry name" value="Gal_Oxase/kelch_b-propeller"/>
</dbReference>
<keyword evidence="2" id="KW-1185">Reference proteome</keyword>
<dbReference type="Pfam" id="PF01344">
    <property type="entry name" value="Kelch_1"/>
    <property type="match status" value="1"/>
</dbReference>
<organism evidence="1 2">
    <name type="scientific">Reticulomyxa filosa</name>
    <dbReference type="NCBI Taxonomy" id="46433"/>
    <lineage>
        <taxon>Eukaryota</taxon>
        <taxon>Sar</taxon>
        <taxon>Rhizaria</taxon>
        <taxon>Retaria</taxon>
        <taxon>Foraminifera</taxon>
        <taxon>Monothalamids</taxon>
        <taxon>Reticulomyxidae</taxon>
        <taxon>Reticulomyxa</taxon>
    </lineage>
</organism>
<feature type="non-terminal residue" evidence="1">
    <location>
        <position position="1"/>
    </location>
</feature>
<gene>
    <name evidence="1" type="ORF">RFI_21740</name>
</gene>
<dbReference type="Proteomes" id="UP000023152">
    <property type="component" value="Unassembled WGS sequence"/>
</dbReference>
<dbReference type="InterPro" id="IPR006652">
    <property type="entry name" value="Kelch_1"/>
</dbReference>
<dbReference type="SUPFAM" id="SSF50965">
    <property type="entry name" value="Galactose oxidase, central domain"/>
    <property type="match status" value="1"/>
</dbReference>
<protein>
    <recommendedName>
        <fullName evidence="3">Kelch domain-containing protein</fullName>
    </recommendedName>
</protein>
<evidence type="ECO:0008006" key="3">
    <source>
        <dbReference type="Google" id="ProtNLM"/>
    </source>
</evidence>
<name>X6MP34_RETFI</name>
<accession>X6MP34</accession>
<reference evidence="1 2" key="1">
    <citation type="journal article" date="2013" name="Curr. Biol.">
        <title>The Genome of the Foraminiferan Reticulomyxa filosa.</title>
        <authorList>
            <person name="Glockner G."/>
            <person name="Hulsmann N."/>
            <person name="Schleicher M."/>
            <person name="Noegel A.A."/>
            <person name="Eichinger L."/>
            <person name="Gallinger C."/>
            <person name="Pawlowski J."/>
            <person name="Sierra R."/>
            <person name="Euteneuer U."/>
            <person name="Pillet L."/>
            <person name="Moustafa A."/>
            <person name="Platzer M."/>
            <person name="Groth M."/>
            <person name="Szafranski K."/>
            <person name="Schliwa M."/>
        </authorList>
    </citation>
    <scope>NUCLEOTIDE SEQUENCE [LARGE SCALE GENOMIC DNA]</scope>
</reference>
<dbReference type="AlphaFoldDB" id="X6MP34"/>
<dbReference type="Gene3D" id="2.120.10.80">
    <property type="entry name" value="Kelch-type beta propeller"/>
    <property type="match status" value="2"/>
</dbReference>
<sequence length="412" mass="48133">GHTVLTFFKIVKLLKKKIRNINNMGNRNTTPFQNLKDLPNPLSESQCVLHKHEILICGGFYQSDCCYSYHILKNEYEFICVYPSDVRLNEHCVVKLIDNNDNNSKGSNAISLLSFGGEYKHTLIMKYVSVWDNDNNENKMNKSKNYNEWMPLTDNHGHPIQIGREYDNYRGMRSVIGGSNNHLLFITYQRNNISVFNLNAFQFIRHDTFPTASFNFIRYHCFVSKSENGQGQEMVKANQEKNIKNYEMLLFCYDTGLSIEYDEDNNTFQFDQLPVCKDISSFNKYAYVCVNGIILFFGGWNDKKWTASKSVYKYSIQENKWTTFQNILPSPLYACAAILSEDDTHIHIIGGKNDIYITVSTHVKTKVRAWDSSQLSKNEIKFVIQYWIRTLKIKLGWIDDFDKIIMKYSRMK</sequence>
<evidence type="ECO:0000313" key="1">
    <source>
        <dbReference type="EMBL" id="ETO15624.1"/>
    </source>
</evidence>
<dbReference type="EMBL" id="ASPP01018951">
    <property type="protein sequence ID" value="ETO15624.1"/>
    <property type="molecule type" value="Genomic_DNA"/>
</dbReference>
<comment type="caution">
    <text evidence="1">The sequence shown here is derived from an EMBL/GenBank/DDBJ whole genome shotgun (WGS) entry which is preliminary data.</text>
</comment>
<dbReference type="InterPro" id="IPR015915">
    <property type="entry name" value="Kelch-typ_b-propeller"/>
</dbReference>
<proteinExistence type="predicted"/>
<evidence type="ECO:0000313" key="2">
    <source>
        <dbReference type="Proteomes" id="UP000023152"/>
    </source>
</evidence>